<sequence length="171" mass="18827">MHINPYGHDPVCLAADLANEPPETVDELVRRCLDAGLTREWTPGPDDLTEVRDLLARWTEVVDADPGPARAERLNALLASGTAHPRLTDHDGHWHLHYRDAGLPLAGVLHALIATGTAMHLAGRGMDRLGRCAVDECGLIYADTSRTGRRRYCSTRCANRDGVRRHRARAS</sequence>
<dbReference type="Gene3D" id="1.10.3300.10">
    <property type="entry name" value="Jann2411-like domain"/>
    <property type="match status" value="1"/>
</dbReference>
<evidence type="ECO:0000259" key="1">
    <source>
        <dbReference type="Pfam" id="PF11706"/>
    </source>
</evidence>
<protein>
    <submittedName>
        <fullName evidence="2">Putative RNA-binding Zn ribbon-like protein</fullName>
    </submittedName>
</protein>
<feature type="domain" description="Zinc finger CGNR" evidence="1">
    <location>
        <begin position="128"/>
        <end position="169"/>
    </location>
</feature>
<dbReference type="Pfam" id="PF07336">
    <property type="entry name" value="ABATE"/>
    <property type="match status" value="1"/>
</dbReference>
<dbReference type="Proteomes" id="UP000291591">
    <property type="component" value="Unassembled WGS sequence"/>
</dbReference>
<organism evidence="2 3">
    <name type="scientific">Pseudonocardia sediminis</name>
    <dbReference type="NCBI Taxonomy" id="1397368"/>
    <lineage>
        <taxon>Bacteria</taxon>
        <taxon>Bacillati</taxon>
        <taxon>Actinomycetota</taxon>
        <taxon>Actinomycetes</taxon>
        <taxon>Pseudonocardiales</taxon>
        <taxon>Pseudonocardiaceae</taxon>
        <taxon>Pseudonocardia</taxon>
    </lineage>
</organism>
<dbReference type="EMBL" id="SHKL01000001">
    <property type="protein sequence ID" value="RZT83572.1"/>
    <property type="molecule type" value="Genomic_DNA"/>
</dbReference>
<dbReference type="PANTHER" id="PTHR35525">
    <property type="entry name" value="BLL6575 PROTEIN"/>
    <property type="match status" value="1"/>
</dbReference>
<dbReference type="InterPro" id="IPR010852">
    <property type="entry name" value="ABATE"/>
</dbReference>
<dbReference type="RefSeq" id="WP_130288309.1">
    <property type="nucleotide sequence ID" value="NZ_SHKL01000001.1"/>
</dbReference>
<reference evidence="2 3" key="1">
    <citation type="submission" date="2019-02" db="EMBL/GenBank/DDBJ databases">
        <title>Sequencing the genomes of 1000 actinobacteria strains.</title>
        <authorList>
            <person name="Klenk H.-P."/>
        </authorList>
    </citation>
    <scope>NUCLEOTIDE SEQUENCE [LARGE SCALE GENOMIC DNA]</scope>
    <source>
        <strain evidence="2 3">DSM 45779</strain>
    </source>
</reference>
<accession>A0A4Q7UPD3</accession>
<dbReference type="AlphaFoldDB" id="A0A4Q7UPD3"/>
<comment type="caution">
    <text evidence="2">The sequence shown here is derived from an EMBL/GenBank/DDBJ whole genome shotgun (WGS) entry which is preliminary data.</text>
</comment>
<name>A0A4Q7UPD3_PSEST</name>
<keyword evidence="3" id="KW-1185">Reference proteome</keyword>
<dbReference type="InterPro" id="IPR023286">
    <property type="entry name" value="ABATE_dom_sf"/>
</dbReference>
<dbReference type="OrthoDB" id="3531194at2"/>
<dbReference type="Pfam" id="PF11706">
    <property type="entry name" value="zf-CGNR"/>
    <property type="match status" value="1"/>
</dbReference>
<dbReference type="PANTHER" id="PTHR35525:SF3">
    <property type="entry name" value="BLL6575 PROTEIN"/>
    <property type="match status" value="1"/>
</dbReference>
<evidence type="ECO:0000313" key="2">
    <source>
        <dbReference type="EMBL" id="RZT83572.1"/>
    </source>
</evidence>
<proteinExistence type="predicted"/>
<dbReference type="SUPFAM" id="SSF160904">
    <property type="entry name" value="Jann2411-like"/>
    <property type="match status" value="1"/>
</dbReference>
<gene>
    <name evidence="2" type="ORF">EV383_0381</name>
</gene>
<evidence type="ECO:0000313" key="3">
    <source>
        <dbReference type="Proteomes" id="UP000291591"/>
    </source>
</evidence>
<dbReference type="InterPro" id="IPR021005">
    <property type="entry name" value="Znf_CGNR"/>
</dbReference>